<dbReference type="PANTHER" id="PTHR47691">
    <property type="entry name" value="REGULATOR-RELATED"/>
    <property type="match status" value="1"/>
</dbReference>
<dbReference type="InterPro" id="IPR016032">
    <property type="entry name" value="Sig_transdc_resp-reg_C-effctor"/>
</dbReference>
<dbReference type="SUPFAM" id="SSF46894">
    <property type="entry name" value="C-terminal effector domain of the bipartite response regulators"/>
    <property type="match status" value="1"/>
</dbReference>
<dbReference type="Gene3D" id="1.25.40.10">
    <property type="entry name" value="Tetratricopeptide repeat domain"/>
    <property type="match status" value="1"/>
</dbReference>
<dbReference type="Pfam" id="PF25872">
    <property type="entry name" value="HTH_77"/>
    <property type="match status" value="1"/>
</dbReference>
<feature type="domain" description="HTH luxR-type" evidence="1">
    <location>
        <begin position="777"/>
        <end position="842"/>
    </location>
</feature>
<dbReference type="Gene3D" id="1.10.10.10">
    <property type="entry name" value="Winged helix-like DNA-binding domain superfamily/Winged helix DNA-binding domain"/>
    <property type="match status" value="1"/>
</dbReference>
<evidence type="ECO:0000313" key="2">
    <source>
        <dbReference type="EMBL" id="PSK89150.1"/>
    </source>
</evidence>
<protein>
    <submittedName>
        <fullName evidence="2">Putative ATPase</fullName>
    </submittedName>
</protein>
<dbReference type="SUPFAM" id="SSF52540">
    <property type="entry name" value="P-loop containing nucleoside triphosphate hydrolases"/>
    <property type="match status" value="1"/>
</dbReference>
<dbReference type="PRINTS" id="PR00038">
    <property type="entry name" value="HTHLUXR"/>
</dbReference>
<dbReference type="GO" id="GO:0006355">
    <property type="term" value="P:regulation of DNA-templated transcription"/>
    <property type="evidence" value="ECO:0007669"/>
    <property type="project" value="InterPro"/>
</dbReference>
<organism evidence="2 3">
    <name type="scientific">Murinocardiopsis flavida</name>
    <dbReference type="NCBI Taxonomy" id="645275"/>
    <lineage>
        <taxon>Bacteria</taxon>
        <taxon>Bacillati</taxon>
        <taxon>Actinomycetota</taxon>
        <taxon>Actinomycetes</taxon>
        <taxon>Streptosporangiales</taxon>
        <taxon>Nocardiopsidaceae</taxon>
        <taxon>Murinocardiopsis</taxon>
    </lineage>
</organism>
<keyword evidence="3" id="KW-1185">Reference proteome</keyword>
<dbReference type="Pfam" id="PF00196">
    <property type="entry name" value="GerE"/>
    <property type="match status" value="1"/>
</dbReference>
<dbReference type="InterPro" id="IPR000792">
    <property type="entry name" value="Tscrpt_reg_LuxR_C"/>
</dbReference>
<dbReference type="InterPro" id="IPR036388">
    <property type="entry name" value="WH-like_DNA-bd_sf"/>
</dbReference>
<dbReference type="InterPro" id="IPR058852">
    <property type="entry name" value="HTH_77"/>
</dbReference>
<name>A0A2P8CW22_9ACTN</name>
<dbReference type="SUPFAM" id="SSF48452">
    <property type="entry name" value="TPR-like"/>
    <property type="match status" value="1"/>
</dbReference>
<dbReference type="InterPro" id="IPR011990">
    <property type="entry name" value="TPR-like_helical_dom_sf"/>
</dbReference>
<accession>A0A2P8CW22</accession>
<gene>
    <name evidence="2" type="ORF">CLV63_12723</name>
</gene>
<evidence type="ECO:0000259" key="1">
    <source>
        <dbReference type="PROSITE" id="PS50043"/>
    </source>
</evidence>
<dbReference type="PRINTS" id="PR00364">
    <property type="entry name" value="DISEASERSIST"/>
</dbReference>
<dbReference type="PANTHER" id="PTHR47691:SF3">
    <property type="entry name" value="HTH-TYPE TRANSCRIPTIONAL REGULATOR RV0890C-RELATED"/>
    <property type="match status" value="1"/>
</dbReference>
<dbReference type="SMART" id="SM00421">
    <property type="entry name" value="HTH_LUXR"/>
    <property type="match status" value="1"/>
</dbReference>
<dbReference type="AlphaFoldDB" id="A0A2P8CW22"/>
<evidence type="ECO:0000313" key="3">
    <source>
        <dbReference type="Proteomes" id="UP000240542"/>
    </source>
</evidence>
<sequence length="843" mass="91794">MSEIIRLKAHVRIRESARPHGRRGRPVNEIMTLPRHNLPKRASHFIGRERDVTDLRQLFDSTRMITLTGAGGIGKTRLAVRVAETMLAGFDRVRFADLSEAVGPDAAVRAVADTLRVVDDRGVHEAIIAMLRPQRFLLILDTCEPSVGPLADLCTRLLENCPDLRILATSREPLRIPGETIWRVPPLSVPARTSGPQLSLLRPPEPDVAVVPGTSLRPQEALRYEAVRLFVVRAGSARPGFEVTRDNLGQVIELCRMLDGVPLAIELAAARVRVLSVRQILARLDDQFRLLVGTARDLPARQRTIRATVEWSHDLLSDDEQTLLRRLSVFATWSMRIAEEVCAFDTISREQILDLHASLLDKSLVTAGPEVGGRAHYHLLDTVRGYAAERLTAAGEEALVRDRHLDFAVAALEDSARLAVSDLSWPERLAALRRTDHHRENTRRLLAWARGHRPVDGLRFCVALRSYWAVRDATGEVVAHIGGLLEETANEAPSAIRARALALYAELTLDGESVGTAASAADAALKEARNCADPGALTTAYCAMAQVGLYTGDPDTAHRWATETLDLARDNDDLVAEIVALNVLGSLLLGRDRAAARALFEQSLAVSESINEGWSIARGLTVLGVIDLPDGDPEVAARALTTALRLFDDIGSARDSARCCAALGRLAIRTGDHAEARSRLVEAMRLSIASGRRLSIARAVAALAELAVAEDQPVRAAALAGAADSLRTEAHPPGRASGRIRAFAEERLGADTAQSAWHSWRSLSVERIVNEAVEFPTVLPSVPLTPRETEIAQLVGAGLSNRDIAERLTITSATAARHIANIFGKLGVTSRDRLAEWARANRR</sequence>
<dbReference type="CDD" id="cd06170">
    <property type="entry name" value="LuxR_C_like"/>
    <property type="match status" value="1"/>
</dbReference>
<dbReference type="Proteomes" id="UP000240542">
    <property type="component" value="Unassembled WGS sequence"/>
</dbReference>
<reference evidence="2 3" key="1">
    <citation type="submission" date="2018-03" db="EMBL/GenBank/DDBJ databases">
        <title>Genomic Encyclopedia of Archaeal and Bacterial Type Strains, Phase II (KMG-II): from individual species to whole genera.</title>
        <authorList>
            <person name="Goeker M."/>
        </authorList>
    </citation>
    <scope>NUCLEOTIDE SEQUENCE [LARGE SCALE GENOMIC DNA]</scope>
    <source>
        <strain evidence="2 3">DSM 45312</strain>
    </source>
</reference>
<dbReference type="PROSITE" id="PS50043">
    <property type="entry name" value="HTH_LUXR_2"/>
    <property type="match status" value="1"/>
</dbReference>
<dbReference type="Gene3D" id="3.40.50.300">
    <property type="entry name" value="P-loop containing nucleotide triphosphate hydrolases"/>
    <property type="match status" value="1"/>
</dbReference>
<dbReference type="InterPro" id="IPR027417">
    <property type="entry name" value="P-loop_NTPase"/>
</dbReference>
<dbReference type="GO" id="GO:0003677">
    <property type="term" value="F:DNA binding"/>
    <property type="evidence" value="ECO:0007669"/>
    <property type="project" value="InterPro"/>
</dbReference>
<dbReference type="EMBL" id="PYGA01000027">
    <property type="protein sequence ID" value="PSK89150.1"/>
    <property type="molecule type" value="Genomic_DNA"/>
</dbReference>
<proteinExistence type="predicted"/>
<comment type="caution">
    <text evidence="2">The sequence shown here is derived from an EMBL/GenBank/DDBJ whole genome shotgun (WGS) entry which is preliminary data.</text>
</comment>